<evidence type="ECO:0000256" key="2">
    <source>
        <dbReference type="ARBA" id="ARBA00022771"/>
    </source>
</evidence>
<dbReference type="AlphaFoldDB" id="A0ABD3B9B3"/>
<name>A0ABD3B9B3_9LAMI</name>
<dbReference type="InterPro" id="IPR013083">
    <property type="entry name" value="Znf_RING/FYVE/PHD"/>
</dbReference>
<evidence type="ECO:0000313" key="5">
    <source>
        <dbReference type="Proteomes" id="UP001632038"/>
    </source>
</evidence>
<dbReference type="Proteomes" id="UP001632038">
    <property type="component" value="Unassembled WGS sequence"/>
</dbReference>
<dbReference type="Pfam" id="PF13920">
    <property type="entry name" value="zf-C3HC4_3"/>
    <property type="match status" value="1"/>
</dbReference>
<protein>
    <recommendedName>
        <fullName evidence="6">RING-type domain-containing protein</fullName>
    </recommendedName>
</protein>
<dbReference type="GO" id="GO:0008270">
    <property type="term" value="F:zinc ion binding"/>
    <property type="evidence" value="ECO:0007669"/>
    <property type="project" value="UniProtKB-KW"/>
</dbReference>
<evidence type="ECO:0000313" key="4">
    <source>
        <dbReference type="EMBL" id="KAL3613943.1"/>
    </source>
</evidence>
<evidence type="ECO:0000256" key="1">
    <source>
        <dbReference type="ARBA" id="ARBA00022723"/>
    </source>
</evidence>
<organism evidence="4 5">
    <name type="scientific">Castilleja foliolosa</name>
    <dbReference type="NCBI Taxonomy" id="1961234"/>
    <lineage>
        <taxon>Eukaryota</taxon>
        <taxon>Viridiplantae</taxon>
        <taxon>Streptophyta</taxon>
        <taxon>Embryophyta</taxon>
        <taxon>Tracheophyta</taxon>
        <taxon>Spermatophyta</taxon>
        <taxon>Magnoliopsida</taxon>
        <taxon>eudicotyledons</taxon>
        <taxon>Gunneridae</taxon>
        <taxon>Pentapetalae</taxon>
        <taxon>asterids</taxon>
        <taxon>lamiids</taxon>
        <taxon>Lamiales</taxon>
        <taxon>Orobanchaceae</taxon>
        <taxon>Pedicularideae</taxon>
        <taxon>Castillejinae</taxon>
        <taxon>Castilleja</taxon>
    </lineage>
</organism>
<dbReference type="EMBL" id="JAVIJP010000107">
    <property type="protein sequence ID" value="KAL3613943.1"/>
    <property type="molecule type" value="Genomic_DNA"/>
</dbReference>
<keyword evidence="2" id="KW-0863">Zinc-finger</keyword>
<sequence length="241" mass="27366">MAIQAQIYSSFAFGGSQDYLMDNACGYNNNQYKLQQEQQLMQRVPPPFHPKNNTMDDQHSVAFSQTLSAHIENQKSEIDFFIHSQNERLRIALQEQRKQQISALMAKYESKIQFLLTQKEEEIEIAAKRSIELQGFLKKMEIESQTWQRLARENEAMAASLSSTIERLRETAAVNNAADDAESCDGGEQTARMVCKSCNYREACVIMVPCRHLCSCRECDAFLGSCPVCMTVKKASIEALI</sequence>
<evidence type="ECO:0008006" key="6">
    <source>
        <dbReference type="Google" id="ProtNLM"/>
    </source>
</evidence>
<dbReference type="PANTHER" id="PTHR42647">
    <property type="entry name" value="SBP (S-RIBONUCLEASE BINDING PROTEIN) FAMILY PROTEIN"/>
    <property type="match status" value="1"/>
</dbReference>
<keyword evidence="3" id="KW-0862">Zinc</keyword>
<dbReference type="FunFam" id="3.30.40.10:FF:000239">
    <property type="entry name" value="probable BOI-related E3 ubiquitin-protein ligase 2"/>
    <property type="match status" value="1"/>
</dbReference>
<evidence type="ECO:0000256" key="3">
    <source>
        <dbReference type="ARBA" id="ARBA00022833"/>
    </source>
</evidence>
<dbReference type="PANTHER" id="PTHR42647:SF22">
    <property type="entry name" value="BOI-RELATED E3 UBIQUITIN-PROTEIN LIGASE 2-RELATED"/>
    <property type="match status" value="1"/>
</dbReference>
<keyword evidence="5" id="KW-1185">Reference proteome</keyword>
<accession>A0ABD3B9B3</accession>
<reference evidence="5" key="1">
    <citation type="journal article" date="2024" name="IScience">
        <title>Strigolactones Initiate the Formation of Haustorium-like Structures in Castilleja.</title>
        <authorList>
            <person name="Buerger M."/>
            <person name="Peterson D."/>
            <person name="Chory J."/>
        </authorList>
    </citation>
    <scope>NUCLEOTIDE SEQUENCE [LARGE SCALE GENOMIC DNA]</scope>
</reference>
<comment type="caution">
    <text evidence="4">The sequence shown here is derived from an EMBL/GenBank/DDBJ whole genome shotgun (WGS) entry which is preliminary data.</text>
</comment>
<keyword evidence="1" id="KW-0479">Metal-binding</keyword>
<dbReference type="Gene3D" id="3.30.40.10">
    <property type="entry name" value="Zinc/RING finger domain, C3HC4 (zinc finger)"/>
    <property type="match status" value="1"/>
</dbReference>
<proteinExistence type="predicted"/>
<gene>
    <name evidence="4" type="ORF">CASFOL_042017</name>
</gene>